<proteinExistence type="predicted"/>
<sequence length="182" mass="21362">MSLNWSVLTRLIIVLSLIIVNNYAKQYYIELERSELASLDTRFLEYFNVSARRRARRGPVVLAGGMRILYPAQNNVTLRMLLLEKHKTGYRPTPLDVKYKLCELRTKDKYFLPAIQRFSPQDLSKCPFLGVIEIKEMTFEPKMLPLKYFPYQHVRLDLTWTATATGQLLLHYSVYLKISEQP</sequence>
<evidence type="ECO:0000313" key="1">
    <source>
        <dbReference type="EMBL" id="KAG7301118.1"/>
    </source>
</evidence>
<organism evidence="1 2">
    <name type="scientific">Plutella xylostella</name>
    <name type="common">Diamondback moth</name>
    <name type="synonym">Plutella maculipennis</name>
    <dbReference type="NCBI Taxonomy" id="51655"/>
    <lineage>
        <taxon>Eukaryota</taxon>
        <taxon>Metazoa</taxon>
        <taxon>Ecdysozoa</taxon>
        <taxon>Arthropoda</taxon>
        <taxon>Hexapoda</taxon>
        <taxon>Insecta</taxon>
        <taxon>Pterygota</taxon>
        <taxon>Neoptera</taxon>
        <taxon>Endopterygota</taxon>
        <taxon>Lepidoptera</taxon>
        <taxon>Glossata</taxon>
        <taxon>Ditrysia</taxon>
        <taxon>Yponomeutoidea</taxon>
        <taxon>Plutellidae</taxon>
        <taxon>Plutella</taxon>
    </lineage>
</organism>
<dbReference type="PANTHER" id="PTHR20898">
    <property type="entry name" value="DAEDALUS ON 3-RELATED-RELATED"/>
    <property type="match status" value="1"/>
</dbReference>
<dbReference type="Proteomes" id="UP000823941">
    <property type="component" value="Chromosome 20"/>
</dbReference>
<comment type="caution">
    <text evidence="1">The sequence shown here is derived from an EMBL/GenBank/DDBJ whole genome shotgun (WGS) entry which is preliminary data.</text>
</comment>
<gene>
    <name evidence="1" type="ORF">JYU34_015528</name>
</gene>
<reference evidence="1 2" key="1">
    <citation type="submission" date="2021-06" db="EMBL/GenBank/DDBJ databases">
        <title>A haploid diamondback moth (Plutella xylostella L.) genome assembly resolves 31 chromosomes and identifies a diamide resistance mutation.</title>
        <authorList>
            <person name="Ward C.M."/>
            <person name="Perry K.D."/>
            <person name="Baker G."/>
            <person name="Powis K."/>
            <person name="Heckel D.G."/>
            <person name="Baxter S.W."/>
        </authorList>
    </citation>
    <scope>NUCLEOTIDE SEQUENCE [LARGE SCALE GENOMIC DNA]</scope>
    <source>
        <strain evidence="1 2">LV</strain>
        <tissue evidence="1">Single pupa</tissue>
    </source>
</reference>
<accession>A0ABQ7QB03</accession>
<protein>
    <submittedName>
        <fullName evidence="1">Uncharacterized protein</fullName>
    </submittedName>
</protein>
<keyword evidence="2" id="KW-1185">Reference proteome</keyword>
<name>A0ABQ7QB03_PLUXY</name>
<dbReference type="EMBL" id="JAHIBW010000020">
    <property type="protein sequence ID" value="KAG7301118.1"/>
    <property type="molecule type" value="Genomic_DNA"/>
</dbReference>
<dbReference type="PANTHER" id="PTHR20898:SF0">
    <property type="entry name" value="DAEDALUS ON 3-RELATED"/>
    <property type="match status" value="1"/>
</dbReference>
<evidence type="ECO:0000313" key="2">
    <source>
        <dbReference type="Proteomes" id="UP000823941"/>
    </source>
</evidence>